<proteinExistence type="predicted"/>
<accession>A0ACB8QBU1</accession>
<gene>
    <name evidence="1" type="ORF">K488DRAFT_56756</name>
</gene>
<reference evidence="1" key="2">
    <citation type="journal article" date="2022" name="New Phytol.">
        <title>Evolutionary transition to the ectomycorrhizal habit in the genomes of a hyperdiverse lineage of mushroom-forming fungi.</title>
        <authorList>
            <person name="Looney B."/>
            <person name="Miyauchi S."/>
            <person name="Morin E."/>
            <person name="Drula E."/>
            <person name="Courty P.E."/>
            <person name="Kohler A."/>
            <person name="Kuo A."/>
            <person name="LaButti K."/>
            <person name="Pangilinan J."/>
            <person name="Lipzen A."/>
            <person name="Riley R."/>
            <person name="Andreopoulos W."/>
            <person name="He G."/>
            <person name="Johnson J."/>
            <person name="Nolan M."/>
            <person name="Tritt A."/>
            <person name="Barry K.W."/>
            <person name="Grigoriev I.V."/>
            <person name="Nagy L.G."/>
            <person name="Hibbett D."/>
            <person name="Henrissat B."/>
            <person name="Matheny P.B."/>
            <person name="Labbe J."/>
            <person name="Martin F.M."/>
        </authorList>
    </citation>
    <scope>NUCLEOTIDE SEQUENCE</scope>
    <source>
        <strain evidence="1">EC-137</strain>
    </source>
</reference>
<keyword evidence="2" id="KW-1185">Reference proteome</keyword>
<evidence type="ECO:0000313" key="1">
    <source>
        <dbReference type="EMBL" id="KAI0029263.1"/>
    </source>
</evidence>
<name>A0ACB8QBU1_9AGAM</name>
<comment type="caution">
    <text evidence="1">The sequence shown here is derived from an EMBL/GenBank/DDBJ whole genome shotgun (WGS) entry which is preliminary data.</text>
</comment>
<protein>
    <submittedName>
        <fullName evidence="1">Uncharacterized protein</fullName>
    </submittedName>
</protein>
<reference evidence="1" key="1">
    <citation type="submission" date="2021-02" db="EMBL/GenBank/DDBJ databases">
        <authorList>
            <consortium name="DOE Joint Genome Institute"/>
            <person name="Ahrendt S."/>
            <person name="Looney B.P."/>
            <person name="Miyauchi S."/>
            <person name="Morin E."/>
            <person name="Drula E."/>
            <person name="Courty P.E."/>
            <person name="Chicoki N."/>
            <person name="Fauchery L."/>
            <person name="Kohler A."/>
            <person name="Kuo A."/>
            <person name="Labutti K."/>
            <person name="Pangilinan J."/>
            <person name="Lipzen A."/>
            <person name="Riley R."/>
            <person name="Andreopoulos W."/>
            <person name="He G."/>
            <person name="Johnson J."/>
            <person name="Barry K.W."/>
            <person name="Grigoriev I.V."/>
            <person name="Nagy L."/>
            <person name="Hibbett D."/>
            <person name="Henrissat B."/>
            <person name="Matheny P.B."/>
            <person name="Labbe J."/>
            <person name="Martin F."/>
        </authorList>
    </citation>
    <scope>NUCLEOTIDE SEQUENCE</scope>
    <source>
        <strain evidence="1">EC-137</strain>
    </source>
</reference>
<dbReference type="EMBL" id="MU273687">
    <property type="protein sequence ID" value="KAI0029263.1"/>
    <property type="molecule type" value="Genomic_DNA"/>
</dbReference>
<dbReference type="Proteomes" id="UP000814128">
    <property type="component" value="Unassembled WGS sequence"/>
</dbReference>
<feature type="non-terminal residue" evidence="1">
    <location>
        <position position="1"/>
    </location>
</feature>
<sequence length="455" mass="50141">DSDAPPPVHESLAKEDDKKEMGRAKRRTKARYAPPGETRDARTIFIGNVHADVVKSKTAQKQLKRHILSFVPSANIESVRFRSVAFQAPTTSSTANAPKPEGRVHERERAATWREKAKDKDGEEAGKPAQRLSAGEKKRIAFIKHEIHAQADAVHAYIVFAHADPASKQAANVLDPQVVAREVVEKADGSIFMGRTLRVDSVSKTVEEKGDPRRTVFVGNLDFASQEEDLRVFFEGVVSAERGPPGADEDEESDEENEESEDKEVNKETKPKTWVTRVRIVRDKDTLLGKGFAYVEFADRECVDELLAMEEGQLKFAKRKLRLQHCKTLPGSAPIASAPPKPKATPQDKARARVTVAPVSVPKGDPALGERLAHMSKEARKAAKASDAARIARRLAKKKARAALSVPVKAGNAEMKKTRERKTPLERRAAGAHKPAAKKGRVRSEKSVAKRNAKK</sequence>
<evidence type="ECO:0000313" key="2">
    <source>
        <dbReference type="Proteomes" id="UP000814128"/>
    </source>
</evidence>
<organism evidence="1 2">
    <name type="scientific">Vararia minispora EC-137</name>
    <dbReference type="NCBI Taxonomy" id="1314806"/>
    <lineage>
        <taxon>Eukaryota</taxon>
        <taxon>Fungi</taxon>
        <taxon>Dikarya</taxon>
        <taxon>Basidiomycota</taxon>
        <taxon>Agaricomycotina</taxon>
        <taxon>Agaricomycetes</taxon>
        <taxon>Russulales</taxon>
        <taxon>Lachnocladiaceae</taxon>
        <taxon>Vararia</taxon>
    </lineage>
</organism>